<evidence type="ECO:0000256" key="3">
    <source>
        <dbReference type="ARBA" id="ARBA00040516"/>
    </source>
</evidence>
<evidence type="ECO:0000259" key="5">
    <source>
        <dbReference type="PROSITE" id="PS51384"/>
    </source>
</evidence>
<accession>A0A8S1JE15</accession>
<dbReference type="InterPro" id="IPR039261">
    <property type="entry name" value="FNR_nucleotide-bd"/>
</dbReference>
<dbReference type="InterPro" id="IPR001433">
    <property type="entry name" value="OxRdtase_FAD/NAD-bd"/>
</dbReference>
<evidence type="ECO:0000313" key="6">
    <source>
        <dbReference type="EMBL" id="CAD7701957.1"/>
    </source>
</evidence>
<keyword evidence="1" id="KW-0560">Oxidoreductase</keyword>
<evidence type="ECO:0000256" key="1">
    <source>
        <dbReference type="ARBA" id="ARBA00023002"/>
    </source>
</evidence>
<feature type="region of interest" description="Disordered" evidence="4">
    <location>
        <begin position="1"/>
        <end position="38"/>
    </location>
</feature>
<dbReference type="PANTHER" id="PTHR46505">
    <property type="entry name" value="OXIDOREDUCTASE NAD-BINDING DOMAIN-CONTAINING PROTEIN 1"/>
    <property type="match status" value="1"/>
</dbReference>
<dbReference type="GO" id="GO:0005739">
    <property type="term" value="C:mitochondrion"/>
    <property type="evidence" value="ECO:0007669"/>
    <property type="project" value="TreeGrafter"/>
</dbReference>
<comment type="caution">
    <text evidence="6">The sequence shown here is derived from an EMBL/GenBank/DDBJ whole genome shotgun (WGS) entry which is preliminary data.</text>
</comment>
<feature type="domain" description="FAD-binding FR-type" evidence="5">
    <location>
        <begin position="36"/>
        <end position="140"/>
    </location>
</feature>
<dbReference type="PANTHER" id="PTHR46505:SF1">
    <property type="entry name" value="OXIDOREDUCTASE NAD-BINDING DOMAIN-CONTAINING PROTEIN 1"/>
    <property type="match status" value="1"/>
</dbReference>
<dbReference type="PRINTS" id="PR00410">
    <property type="entry name" value="PHEHYDRXLASE"/>
</dbReference>
<gene>
    <name evidence="6" type="ORF">OSTQU699_LOCUS7314</name>
</gene>
<protein>
    <recommendedName>
        <fullName evidence="3">Oxidoreductase NAD-binding domain-containing protein 1</fullName>
    </recommendedName>
</protein>
<reference evidence="6" key="1">
    <citation type="submission" date="2020-12" db="EMBL/GenBank/DDBJ databases">
        <authorList>
            <person name="Iha C."/>
        </authorList>
    </citation>
    <scope>NUCLEOTIDE SEQUENCE</scope>
</reference>
<dbReference type="SUPFAM" id="SSF52343">
    <property type="entry name" value="Ferredoxin reductase-like, C-terminal NADP-linked domain"/>
    <property type="match status" value="1"/>
</dbReference>
<keyword evidence="2" id="KW-0520">NAD</keyword>
<dbReference type="InterPro" id="IPR017927">
    <property type="entry name" value="FAD-bd_FR_type"/>
</dbReference>
<dbReference type="Gene3D" id="3.40.50.80">
    <property type="entry name" value="Nucleotide-binding domain of ferredoxin-NADP reductase (FNR) module"/>
    <property type="match status" value="1"/>
</dbReference>
<dbReference type="AlphaFoldDB" id="A0A8S1JE15"/>
<evidence type="ECO:0000256" key="4">
    <source>
        <dbReference type="SAM" id="MobiDB-lite"/>
    </source>
</evidence>
<dbReference type="InterPro" id="IPR052128">
    <property type="entry name" value="Oxidoreductase_NAD-binding"/>
</dbReference>
<dbReference type="EMBL" id="CAJHUC010001668">
    <property type="protein sequence ID" value="CAD7701957.1"/>
    <property type="molecule type" value="Genomic_DNA"/>
</dbReference>
<dbReference type="Gene3D" id="2.40.30.10">
    <property type="entry name" value="Translation factors"/>
    <property type="match status" value="1"/>
</dbReference>
<organism evidence="6 7">
    <name type="scientific">Ostreobium quekettii</name>
    <dbReference type="NCBI Taxonomy" id="121088"/>
    <lineage>
        <taxon>Eukaryota</taxon>
        <taxon>Viridiplantae</taxon>
        <taxon>Chlorophyta</taxon>
        <taxon>core chlorophytes</taxon>
        <taxon>Ulvophyceae</taxon>
        <taxon>TCBD clade</taxon>
        <taxon>Bryopsidales</taxon>
        <taxon>Ostreobineae</taxon>
        <taxon>Ostreobiaceae</taxon>
        <taxon>Ostreobium</taxon>
    </lineage>
</organism>
<evidence type="ECO:0000256" key="2">
    <source>
        <dbReference type="ARBA" id="ARBA00023027"/>
    </source>
</evidence>
<dbReference type="OrthoDB" id="567878at2759"/>
<keyword evidence="7" id="KW-1185">Reference proteome</keyword>
<proteinExistence type="predicted"/>
<dbReference type="GO" id="GO:0016491">
    <property type="term" value="F:oxidoreductase activity"/>
    <property type="evidence" value="ECO:0007669"/>
    <property type="project" value="UniProtKB-KW"/>
</dbReference>
<evidence type="ECO:0000313" key="7">
    <source>
        <dbReference type="Proteomes" id="UP000708148"/>
    </source>
</evidence>
<dbReference type="InterPro" id="IPR017938">
    <property type="entry name" value="Riboflavin_synthase-like_b-brl"/>
</dbReference>
<dbReference type="Pfam" id="PF00175">
    <property type="entry name" value="NAD_binding_1"/>
    <property type="match status" value="1"/>
</dbReference>
<dbReference type="CDD" id="cd00322">
    <property type="entry name" value="FNR_like"/>
    <property type="match status" value="1"/>
</dbReference>
<name>A0A8S1JE15_9CHLO</name>
<dbReference type="PROSITE" id="PS51384">
    <property type="entry name" value="FAD_FR"/>
    <property type="match status" value="1"/>
</dbReference>
<sequence length="267" mass="28078">MQSPDDPSARGPLLDAPRSYSPSSSAQAQADGRPTSPAVSATVTAVRQASPSVRILDLKVTDPRFAFAPGQWVDFFITGVDAVGGFSICSSPRLMVQSGAIQLAIKNSGEPPAAWVHSGECVPGAVVSVKVGGSFRYDNPEFLPVLLVAGGIGISPLMSMVRHILGAPDPVPCTLLYCASSEAELVFRDELEKIASGADGVFRFVPMVTRGAGGGGRVSRAVLARHLPSPSGTRCFLCGPPGMSDGVMGWLRELGVPGNRIRYEKWW</sequence>
<dbReference type="Proteomes" id="UP000708148">
    <property type="component" value="Unassembled WGS sequence"/>
</dbReference>
<feature type="compositionally biased region" description="Low complexity" evidence="4">
    <location>
        <begin position="16"/>
        <end position="30"/>
    </location>
</feature>
<dbReference type="SUPFAM" id="SSF63380">
    <property type="entry name" value="Riboflavin synthase domain-like"/>
    <property type="match status" value="1"/>
</dbReference>